<dbReference type="KEGG" id="sto:STK_00220"/>
<comment type="cofactor">
    <cofactor evidence="1">
        <name>Mn(2+)</name>
        <dbReference type="ChEBI" id="CHEBI:29035"/>
    </cofactor>
</comment>
<keyword evidence="6 14" id="KW-0540">Nuclease</keyword>
<evidence type="ECO:0000256" key="14">
    <source>
        <dbReference type="RuleBase" id="RU365022"/>
    </source>
</evidence>
<dbReference type="GeneID" id="1457896"/>
<evidence type="ECO:0000313" key="16">
    <source>
        <dbReference type="EMBL" id="BAB64972.1"/>
    </source>
</evidence>
<dbReference type="OrthoDB" id="26676at2157"/>
<dbReference type="EC" id="3.1.12.1" evidence="4 14"/>
<protein>
    <recommendedName>
        <fullName evidence="5 14">CRISPR-associated exonuclease Cas4</fullName>
        <ecNumber evidence="4 14">3.1.12.1</ecNumber>
    </recommendedName>
</protein>
<sequence>MTISGVTVKHYAYCPHIVRLEALGFSERVSEAMLEGQLIDKEKEVSFLFTKYKEIIRKPVYRWKDLIGSPDFVLHAYNYYTPLDVKAGKVPRLDHKYQILFYSYIMDRLGMNVKEAMLYYIAGKKLIRLQYSETEKRFVEKLIGWIREAMNSEVKIVQKKEKCENCGFFSYCKPRRVGKLYYTL</sequence>
<evidence type="ECO:0000256" key="7">
    <source>
        <dbReference type="ARBA" id="ARBA00022723"/>
    </source>
</evidence>
<keyword evidence="13 14" id="KW-0464">Manganese</keyword>
<evidence type="ECO:0000256" key="4">
    <source>
        <dbReference type="ARBA" id="ARBA00012768"/>
    </source>
</evidence>
<dbReference type="eggNOG" id="arCOG00786">
    <property type="taxonomic scope" value="Archaea"/>
</dbReference>
<dbReference type="InterPro" id="IPR051827">
    <property type="entry name" value="Cas4_exonuclease"/>
</dbReference>
<evidence type="ECO:0000256" key="6">
    <source>
        <dbReference type="ARBA" id="ARBA00022722"/>
    </source>
</evidence>
<organism evidence="16 17">
    <name type="scientific">Sulfurisphaera tokodaii (strain DSM 16993 / JCM 10545 / NBRC 100140 / 7)</name>
    <name type="common">Sulfolobus tokodaii</name>
    <dbReference type="NCBI Taxonomy" id="273063"/>
    <lineage>
        <taxon>Archaea</taxon>
        <taxon>Thermoproteota</taxon>
        <taxon>Thermoprotei</taxon>
        <taxon>Sulfolobales</taxon>
        <taxon>Sulfolobaceae</taxon>
        <taxon>Sulfurisphaera</taxon>
    </lineage>
</organism>
<evidence type="ECO:0000256" key="13">
    <source>
        <dbReference type="ARBA" id="ARBA00023211"/>
    </source>
</evidence>
<evidence type="ECO:0000256" key="5">
    <source>
        <dbReference type="ARBA" id="ARBA00020049"/>
    </source>
</evidence>
<dbReference type="GO" id="GO:0004527">
    <property type="term" value="F:exonuclease activity"/>
    <property type="evidence" value="ECO:0007669"/>
    <property type="project" value="UniProtKB-KW"/>
</dbReference>
<evidence type="ECO:0000256" key="10">
    <source>
        <dbReference type="ARBA" id="ARBA00023004"/>
    </source>
</evidence>
<name>Q977C2_SULTO</name>
<keyword evidence="17" id="KW-1185">Reference proteome</keyword>
<reference evidence="17" key="1">
    <citation type="journal article" date="2001" name="DNA Res.">
        <title>Complete genome sequence of an aerobic thermoacidophilic Crenarchaeon, Sulfolobus tokodaii strain7.</title>
        <authorList>
            <person name="Kawarabayasi Y."/>
            <person name="Hino Y."/>
            <person name="Horikawa H."/>
            <person name="Jin-no K."/>
            <person name="Takahashi M."/>
            <person name="Sekine M."/>
            <person name="Baba S."/>
            <person name="Ankai A."/>
            <person name="Kosugi H."/>
            <person name="Hosoyama A."/>
            <person name="Fukui S."/>
            <person name="Nagai Y."/>
            <person name="Nishijima K."/>
            <person name="Otsuka R."/>
            <person name="Nakazawa H."/>
            <person name="Takamiya M."/>
            <person name="Kato Y."/>
            <person name="Yoshizawa T."/>
            <person name="Tanaka T."/>
            <person name="Kudoh Y."/>
            <person name="Yamazaki J."/>
            <person name="Kushida N."/>
            <person name="Oguchi A."/>
            <person name="Aoki K."/>
            <person name="Masuda S."/>
            <person name="Yanagii M."/>
            <person name="Nishimura M."/>
            <person name="Yamagishi A."/>
            <person name="Oshima T."/>
            <person name="Kikuchi H."/>
        </authorList>
    </citation>
    <scope>NUCLEOTIDE SEQUENCE [LARGE SCALE GENOMIC DNA]</scope>
    <source>
        <strain evidence="17">DSM 16993 / JCM 10545 / NBRC 100140 / 7</strain>
    </source>
</reference>
<dbReference type="InterPro" id="IPR022765">
    <property type="entry name" value="Dna2/Cas4_DUF83"/>
</dbReference>
<comment type="cofactor">
    <cofactor evidence="14">
        <name>iron-sulfur cluster</name>
        <dbReference type="ChEBI" id="CHEBI:30408"/>
    </cofactor>
</comment>
<evidence type="ECO:0000256" key="12">
    <source>
        <dbReference type="ARBA" id="ARBA00023118"/>
    </source>
</evidence>
<dbReference type="GO" id="GO:0051607">
    <property type="term" value="P:defense response to virus"/>
    <property type="evidence" value="ECO:0007669"/>
    <property type="project" value="UniProtKB-KW"/>
</dbReference>
<evidence type="ECO:0000256" key="1">
    <source>
        <dbReference type="ARBA" id="ARBA00001936"/>
    </source>
</evidence>
<evidence type="ECO:0000256" key="11">
    <source>
        <dbReference type="ARBA" id="ARBA00023014"/>
    </source>
</evidence>
<feature type="domain" description="DUF83" evidence="15">
    <location>
        <begin position="5"/>
        <end position="173"/>
    </location>
</feature>
<keyword evidence="8 14" id="KW-0378">Hydrolase</keyword>
<keyword evidence="12 14" id="KW-0051">Antiviral defense</keyword>
<evidence type="ECO:0000256" key="8">
    <source>
        <dbReference type="ARBA" id="ARBA00022801"/>
    </source>
</evidence>
<keyword evidence="9 14" id="KW-0269">Exonuclease</keyword>
<proteinExistence type="inferred from homology"/>
<comment type="function">
    <text evidence="14">CRISPR (clustered regularly interspaced short palindromic repeat) is an adaptive immune system that provides protection against mobile genetic elements (viruses, transposable elements and conjugative plasmids). CRISPR clusters contain sequences complementary to antecedent mobile elements and target invading nucleic acids. CRISPR clusters are transcribed and processed into CRISPR RNA (crRNA).</text>
</comment>
<comment type="cofactor">
    <cofactor evidence="2">
        <name>[4Fe-4S] cluster</name>
        <dbReference type="ChEBI" id="CHEBI:49883"/>
    </cofactor>
</comment>
<keyword evidence="7 14" id="KW-0479">Metal-binding</keyword>
<comment type="similarity">
    <text evidence="3 14">Belongs to the CRISPR-associated exonuclease Cas4 family.</text>
</comment>
<dbReference type="PATRIC" id="fig|273063.9.peg.32"/>
<evidence type="ECO:0000256" key="3">
    <source>
        <dbReference type="ARBA" id="ARBA00009189"/>
    </source>
</evidence>
<dbReference type="InterPro" id="IPR011604">
    <property type="entry name" value="PDDEXK-like_dom_sf"/>
</dbReference>
<evidence type="ECO:0000256" key="9">
    <source>
        <dbReference type="ARBA" id="ARBA00022839"/>
    </source>
</evidence>
<dbReference type="EMBL" id="BA000023">
    <property type="protein sequence ID" value="BAB64972.1"/>
    <property type="molecule type" value="Genomic_DNA"/>
</dbReference>
<evidence type="ECO:0000313" key="17">
    <source>
        <dbReference type="Proteomes" id="UP000001015"/>
    </source>
</evidence>
<gene>
    <name evidence="16" type="primary">cas4</name>
    <name evidence="16" type="synonym">ST0022</name>
    <name evidence="16" type="ordered locus">STK_00220</name>
</gene>
<accession>Q977C2</accession>
<dbReference type="GO" id="GO:0046872">
    <property type="term" value="F:metal ion binding"/>
    <property type="evidence" value="ECO:0007669"/>
    <property type="project" value="UniProtKB-KW"/>
</dbReference>
<dbReference type="STRING" id="273063.STK_00220"/>
<dbReference type="NCBIfam" id="TIGR00372">
    <property type="entry name" value="cas4"/>
    <property type="match status" value="1"/>
</dbReference>
<keyword evidence="10 14" id="KW-0408">Iron</keyword>
<dbReference type="GO" id="GO:0051536">
    <property type="term" value="F:iron-sulfur cluster binding"/>
    <property type="evidence" value="ECO:0007669"/>
    <property type="project" value="UniProtKB-KW"/>
</dbReference>
<dbReference type="CDD" id="cd09637">
    <property type="entry name" value="Cas4_I-A_I-B_I-C_I-D_II-B"/>
    <property type="match status" value="1"/>
</dbReference>
<dbReference type="PANTHER" id="PTHR36531:SF6">
    <property type="entry name" value="DNA REPLICATION ATP-DEPENDENT HELICASE_NUCLEASE DNA2"/>
    <property type="match status" value="1"/>
</dbReference>
<dbReference type="Pfam" id="PF01930">
    <property type="entry name" value="Cas_Cas4"/>
    <property type="match status" value="1"/>
</dbReference>
<dbReference type="AlphaFoldDB" id="Q977C2"/>
<dbReference type="InterPro" id="IPR013343">
    <property type="entry name" value="CRISPR-assoc_prot_Cas4"/>
</dbReference>
<dbReference type="Gene3D" id="3.90.320.10">
    <property type="match status" value="1"/>
</dbReference>
<dbReference type="PANTHER" id="PTHR36531">
    <property type="entry name" value="CRISPR-ASSOCIATED EXONUCLEASE CAS4"/>
    <property type="match status" value="1"/>
</dbReference>
<comment type="cofactor">
    <cofactor evidence="14">
        <name>Mg(2+)</name>
        <dbReference type="ChEBI" id="CHEBI:18420"/>
    </cofactor>
    <cofactor evidence="14">
        <name>Mn(2+)</name>
        <dbReference type="ChEBI" id="CHEBI:29035"/>
    </cofactor>
    <text evidence="14">Mg(2+) or Mn(2+) required for ssDNA cleavage activity.</text>
</comment>
<evidence type="ECO:0000256" key="2">
    <source>
        <dbReference type="ARBA" id="ARBA00001966"/>
    </source>
</evidence>
<dbReference type="RefSeq" id="WP_010977954.1">
    <property type="nucleotide sequence ID" value="NC_003106.2"/>
</dbReference>
<dbReference type="Proteomes" id="UP000001015">
    <property type="component" value="Chromosome"/>
</dbReference>
<evidence type="ECO:0000259" key="15">
    <source>
        <dbReference type="Pfam" id="PF01930"/>
    </source>
</evidence>
<keyword evidence="11 14" id="KW-0411">Iron-sulfur</keyword>